<keyword evidence="1" id="KW-0472">Membrane</keyword>
<sequence length="106" mass="12179">MKNKQAKNDKLKTLISKYGITQPSEQFSLRLKNMIVTQYRIRYALRYKKEERLGKFILTFVVATCFLILFQLTLSTLAIEVILIVTLFGTGVAAVISMLHTYGRSE</sequence>
<accession>A0A4R6IGM4</accession>
<reference evidence="2 3" key="1">
    <citation type="submission" date="2019-03" db="EMBL/GenBank/DDBJ databases">
        <title>Genomic Encyclopedia of Archaeal and Bacterial Type Strains, Phase II (KMG-II): from individual species to whole genera.</title>
        <authorList>
            <person name="Goeker M."/>
        </authorList>
    </citation>
    <scope>NUCLEOTIDE SEQUENCE [LARGE SCALE GENOMIC DNA]</scope>
    <source>
        <strain evidence="2 3">DSM 19034</strain>
    </source>
</reference>
<dbReference type="AlphaFoldDB" id="A0A4R6IGM4"/>
<dbReference type="RefSeq" id="WP_133555716.1">
    <property type="nucleotide sequence ID" value="NZ_SNWM01000003.1"/>
</dbReference>
<name>A0A4R6IGM4_9SPHI</name>
<proteinExistence type="predicted"/>
<evidence type="ECO:0000256" key="1">
    <source>
        <dbReference type="SAM" id="Phobius"/>
    </source>
</evidence>
<keyword evidence="1" id="KW-0812">Transmembrane</keyword>
<keyword evidence="3" id="KW-1185">Reference proteome</keyword>
<protein>
    <submittedName>
        <fullName evidence="2">Uncharacterized protein</fullName>
    </submittedName>
</protein>
<evidence type="ECO:0000313" key="3">
    <source>
        <dbReference type="Proteomes" id="UP000295499"/>
    </source>
</evidence>
<gene>
    <name evidence="2" type="ORF">CLV32_2416</name>
</gene>
<feature type="transmembrane region" description="Helical" evidence="1">
    <location>
        <begin position="81"/>
        <end position="102"/>
    </location>
</feature>
<feature type="transmembrane region" description="Helical" evidence="1">
    <location>
        <begin position="56"/>
        <end position="75"/>
    </location>
</feature>
<dbReference type="OrthoDB" id="1496025at2"/>
<dbReference type="Proteomes" id="UP000295499">
    <property type="component" value="Unassembled WGS sequence"/>
</dbReference>
<organism evidence="2 3">
    <name type="scientific">Pedobacter duraquae</name>
    <dbReference type="NCBI Taxonomy" id="425511"/>
    <lineage>
        <taxon>Bacteria</taxon>
        <taxon>Pseudomonadati</taxon>
        <taxon>Bacteroidota</taxon>
        <taxon>Sphingobacteriia</taxon>
        <taxon>Sphingobacteriales</taxon>
        <taxon>Sphingobacteriaceae</taxon>
        <taxon>Pedobacter</taxon>
    </lineage>
</organism>
<evidence type="ECO:0000313" key="2">
    <source>
        <dbReference type="EMBL" id="TDO21312.1"/>
    </source>
</evidence>
<keyword evidence="1" id="KW-1133">Transmembrane helix</keyword>
<comment type="caution">
    <text evidence="2">The sequence shown here is derived from an EMBL/GenBank/DDBJ whole genome shotgun (WGS) entry which is preliminary data.</text>
</comment>
<dbReference type="EMBL" id="SNWM01000003">
    <property type="protein sequence ID" value="TDO21312.1"/>
    <property type="molecule type" value="Genomic_DNA"/>
</dbReference>